<dbReference type="Pfam" id="PF25594">
    <property type="entry name" value="GldB_lipo"/>
    <property type="match status" value="1"/>
</dbReference>
<keyword evidence="2" id="KW-1185">Reference proteome</keyword>
<gene>
    <name evidence="1" type="ORF">ACFSR5_10350</name>
</gene>
<dbReference type="RefSeq" id="WP_380903420.1">
    <property type="nucleotide sequence ID" value="NZ_JBHUEG010000001.1"/>
</dbReference>
<name>A0ABW5KIM6_9SPHI</name>
<protein>
    <submittedName>
        <fullName evidence="1">Gliding motility lipoprotein GldB</fullName>
    </submittedName>
</protein>
<dbReference type="InterPro" id="IPR019853">
    <property type="entry name" value="GldB-like"/>
</dbReference>
<dbReference type="EMBL" id="JBHULR010000004">
    <property type="protein sequence ID" value="MFD2548043.1"/>
    <property type="molecule type" value="Genomic_DNA"/>
</dbReference>
<sequence length="344" mass="39802">MKKIRPFFPMLLVVLAASCQHKKKLPDVSHIDLSVHIERFDQDLATLGQGNNRVAAQNRGWSEKYGVFYNDFIRHMLAAGDPSDSVELQATLNIIATQKDFHALSKAVERTFLSLERQEKELTEAFRYVRYYFPDYTLPRFISFFSGFSVQAPIGEGYVGIGLDMFLGADSEFYPALIKTVPRYLSRRFTPENITPRVVESVLRQELYPQADTDNNTLQHMVYQGKVLLALDSILPHVNDTLKIGYTGKQLEWAKAYQPEIWSWFLQEELLYSTDYLRIQKYFTEGPFTAELGEHNESAPKLGTYLGWMMIRRYMEQHPDVTLRELLAETNAQDILEKSKFRGK</sequence>
<comment type="caution">
    <text evidence="1">The sequence shown here is derived from an EMBL/GenBank/DDBJ whole genome shotgun (WGS) entry which is preliminary data.</text>
</comment>
<reference evidence="2" key="1">
    <citation type="journal article" date="2019" name="Int. J. Syst. Evol. Microbiol.">
        <title>The Global Catalogue of Microorganisms (GCM) 10K type strain sequencing project: providing services to taxonomists for standard genome sequencing and annotation.</title>
        <authorList>
            <consortium name="The Broad Institute Genomics Platform"/>
            <consortium name="The Broad Institute Genome Sequencing Center for Infectious Disease"/>
            <person name="Wu L."/>
            <person name="Ma J."/>
        </authorList>
    </citation>
    <scope>NUCLEOTIDE SEQUENCE [LARGE SCALE GENOMIC DNA]</scope>
    <source>
        <strain evidence="2">KCTC 42662</strain>
    </source>
</reference>
<evidence type="ECO:0000313" key="1">
    <source>
        <dbReference type="EMBL" id="MFD2548043.1"/>
    </source>
</evidence>
<organism evidence="1 2">
    <name type="scientific">Sphingobacterium suaedae</name>
    <dbReference type="NCBI Taxonomy" id="1686402"/>
    <lineage>
        <taxon>Bacteria</taxon>
        <taxon>Pseudomonadati</taxon>
        <taxon>Bacteroidota</taxon>
        <taxon>Sphingobacteriia</taxon>
        <taxon>Sphingobacteriales</taxon>
        <taxon>Sphingobacteriaceae</taxon>
        <taxon>Sphingobacterium</taxon>
    </lineage>
</organism>
<accession>A0ABW5KIM6</accession>
<proteinExistence type="predicted"/>
<dbReference type="PROSITE" id="PS51257">
    <property type="entry name" value="PROKAR_LIPOPROTEIN"/>
    <property type="match status" value="1"/>
</dbReference>
<evidence type="ECO:0000313" key="2">
    <source>
        <dbReference type="Proteomes" id="UP001597545"/>
    </source>
</evidence>
<dbReference type="Proteomes" id="UP001597545">
    <property type="component" value="Unassembled WGS sequence"/>
</dbReference>
<keyword evidence="1" id="KW-0449">Lipoprotein</keyword>